<dbReference type="EMBL" id="LLXI01004941">
    <property type="protein sequence ID" value="PKY61107.1"/>
    <property type="molecule type" value="Genomic_DNA"/>
</dbReference>
<comment type="caution">
    <text evidence="1">The sequence shown here is derived from an EMBL/GenBank/DDBJ whole genome shotgun (WGS) entry which is preliminary data.</text>
</comment>
<dbReference type="AlphaFoldDB" id="A0A2I1HQG1"/>
<keyword evidence="2" id="KW-1185">Reference proteome</keyword>
<accession>A0A2I1HQG1</accession>
<protein>
    <submittedName>
        <fullName evidence="1">Uncharacterized protein</fullName>
    </submittedName>
</protein>
<dbReference type="Proteomes" id="UP000234323">
    <property type="component" value="Unassembled WGS sequence"/>
</dbReference>
<gene>
    <name evidence="1" type="ORF">RhiirA4_485637</name>
</gene>
<evidence type="ECO:0000313" key="2">
    <source>
        <dbReference type="Proteomes" id="UP000234323"/>
    </source>
</evidence>
<name>A0A2I1HQG1_9GLOM</name>
<proteinExistence type="predicted"/>
<sequence length="72" mass="8621">MKCWMHCNDPFSFRVDGAVREKYLELFKDRRFPASAMYVELHFSLTNDQELLELLADRVKNPDYDYIAKLSE</sequence>
<evidence type="ECO:0000313" key="1">
    <source>
        <dbReference type="EMBL" id="PKY61107.1"/>
    </source>
</evidence>
<organism evidence="1 2">
    <name type="scientific">Rhizophagus irregularis</name>
    <dbReference type="NCBI Taxonomy" id="588596"/>
    <lineage>
        <taxon>Eukaryota</taxon>
        <taxon>Fungi</taxon>
        <taxon>Fungi incertae sedis</taxon>
        <taxon>Mucoromycota</taxon>
        <taxon>Glomeromycotina</taxon>
        <taxon>Glomeromycetes</taxon>
        <taxon>Glomerales</taxon>
        <taxon>Glomeraceae</taxon>
        <taxon>Rhizophagus</taxon>
    </lineage>
</organism>
<reference evidence="1 2" key="1">
    <citation type="submission" date="2015-10" db="EMBL/GenBank/DDBJ databases">
        <title>Genome analyses suggest a sexual origin of heterokaryosis in a supposedly ancient asexual fungus.</title>
        <authorList>
            <person name="Ropars J."/>
            <person name="Sedzielewska K."/>
            <person name="Noel J."/>
            <person name="Charron P."/>
            <person name="Farinelli L."/>
            <person name="Marton T."/>
            <person name="Kruger M."/>
            <person name="Pelin A."/>
            <person name="Brachmann A."/>
            <person name="Corradi N."/>
        </authorList>
    </citation>
    <scope>NUCLEOTIDE SEQUENCE [LARGE SCALE GENOMIC DNA]</scope>
    <source>
        <strain evidence="1 2">A4</strain>
    </source>
</reference>